<dbReference type="GeneID" id="106665140"/>
<dbReference type="EnsemblMetazoa" id="XM_014391358.2">
    <property type="protein sequence ID" value="XP_014246844.1"/>
    <property type="gene ID" value="LOC106665140"/>
</dbReference>
<dbReference type="PANTHER" id="PTHR36170">
    <property type="entry name" value="CENTROSOMAL PROTEIN OF 89 KDA"/>
    <property type="match status" value="1"/>
</dbReference>
<evidence type="ECO:0000256" key="1">
    <source>
        <dbReference type="SAM" id="Coils"/>
    </source>
</evidence>
<dbReference type="RefSeq" id="XP_014246844.1">
    <property type="nucleotide sequence ID" value="XM_014391358.2"/>
</dbReference>
<dbReference type="GO" id="GO:0045202">
    <property type="term" value="C:synapse"/>
    <property type="evidence" value="ECO:0007669"/>
    <property type="project" value="GOC"/>
</dbReference>
<organism evidence="3 4">
    <name type="scientific">Cimex lectularius</name>
    <name type="common">Bed bug</name>
    <name type="synonym">Acanthia lectularia</name>
    <dbReference type="NCBI Taxonomy" id="79782"/>
    <lineage>
        <taxon>Eukaryota</taxon>
        <taxon>Metazoa</taxon>
        <taxon>Ecdysozoa</taxon>
        <taxon>Arthropoda</taxon>
        <taxon>Hexapoda</taxon>
        <taxon>Insecta</taxon>
        <taxon>Pterygota</taxon>
        <taxon>Neoptera</taxon>
        <taxon>Paraneoptera</taxon>
        <taxon>Hemiptera</taxon>
        <taxon>Heteroptera</taxon>
        <taxon>Panheteroptera</taxon>
        <taxon>Cimicomorpha</taxon>
        <taxon>Cimicidae</taxon>
        <taxon>Cimex</taxon>
    </lineage>
</organism>
<accession>A0A8I6TFL9</accession>
<sequence length="516" mass="59985">MMANIPEILVHREMNSDNRTAPVPAPRERRKQGRMAKPVVKEVESKVRIKSNGKPSRRWLAREIEKLKVVNAELQRGIQQKEANELNLIEAKARLESELSEYRSDTSTTNKERMRILSQDVFLLKNLVVKLNKELQRYQEKYQSYVRNHGDEEYTLEISKNDPSWIDGELTVLAPLLVAYEECLKEKVELLKESQDALTKISYNCKELVKANDELREAVKVSETKGNVTYGDWLAVQKEGKMLKEQNTLLLRQLKLNSSKIETLKDSFQTKLNEVIVERDDFFNKYNQTKTELSVLKGRFSVLLEEFEKHKEEDQRKIPTAVHTAYITECKRLFDELKVRYEDEKSSLVRKVGEVETVNEELETKLAKINEERMMLRTSLDSVSTQVKSMKEAFDRAVKDREILKEQLNNAIQFSKDMVLHEEALIKELRQRTEESQFGSKLAGRVESLKRNMKTVEEGTMKEIQLLDADLQMQVKTVGKIKESFGTEISRLKSILKEKNTFIAQLAKKEESDFSV</sequence>
<dbReference type="GO" id="GO:0007005">
    <property type="term" value="P:mitochondrion organization"/>
    <property type="evidence" value="ECO:0007669"/>
    <property type="project" value="InterPro"/>
</dbReference>
<dbReference type="InterPro" id="IPR033545">
    <property type="entry name" value="CEP89"/>
</dbReference>
<evidence type="ECO:0000256" key="2">
    <source>
        <dbReference type="SAM" id="MobiDB-lite"/>
    </source>
</evidence>
<dbReference type="KEGG" id="clec:106665140"/>
<proteinExistence type="predicted"/>
<dbReference type="AlphaFoldDB" id="A0A8I6TFL9"/>
<dbReference type="GO" id="GO:0005814">
    <property type="term" value="C:centriole"/>
    <property type="evidence" value="ECO:0007669"/>
    <property type="project" value="InterPro"/>
</dbReference>
<dbReference type="GO" id="GO:0007268">
    <property type="term" value="P:chemical synaptic transmission"/>
    <property type="evidence" value="ECO:0007669"/>
    <property type="project" value="InterPro"/>
</dbReference>
<keyword evidence="1" id="KW-0175">Coiled coil</keyword>
<dbReference type="GO" id="GO:0060271">
    <property type="term" value="P:cilium assembly"/>
    <property type="evidence" value="ECO:0007669"/>
    <property type="project" value="InterPro"/>
</dbReference>
<dbReference type="OrthoDB" id="6622877at2759"/>
<protein>
    <recommendedName>
        <fullName evidence="5">Centrosomal protein of 89 kDa</fullName>
    </recommendedName>
</protein>
<feature type="coiled-coil region" evidence="1">
    <location>
        <begin position="352"/>
        <end position="407"/>
    </location>
</feature>
<dbReference type="OMA" id="RYNDQFA"/>
<reference evidence="3" key="1">
    <citation type="submission" date="2022-01" db="UniProtKB">
        <authorList>
            <consortium name="EnsemblMetazoa"/>
        </authorList>
    </citation>
    <scope>IDENTIFICATION</scope>
</reference>
<evidence type="ECO:0000313" key="3">
    <source>
        <dbReference type="EnsemblMetazoa" id="XP_014246844.1"/>
    </source>
</evidence>
<dbReference type="Proteomes" id="UP000494040">
    <property type="component" value="Unassembled WGS sequence"/>
</dbReference>
<feature type="region of interest" description="Disordered" evidence="2">
    <location>
        <begin position="13"/>
        <end position="38"/>
    </location>
</feature>
<name>A0A8I6TFL9_CIMLE</name>
<dbReference type="GO" id="GO:0097539">
    <property type="term" value="C:ciliary transition fiber"/>
    <property type="evidence" value="ECO:0007669"/>
    <property type="project" value="TreeGrafter"/>
</dbReference>
<evidence type="ECO:0000313" key="4">
    <source>
        <dbReference type="Proteomes" id="UP000494040"/>
    </source>
</evidence>
<feature type="coiled-coil region" evidence="1">
    <location>
        <begin position="64"/>
        <end position="148"/>
    </location>
</feature>
<keyword evidence="4" id="KW-1185">Reference proteome</keyword>
<evidence type="ECO:0008006" key="5">
    <source>
        <dbReference type="Google" id="ProtNLM"/>
    </source>
</evidence>
<dbReference type="PANTHER" id="PTHR36170:SF1">
    <property type="entry name" value="CENTROSOMAL PROTEIN OF 89 KDA"/>
    <property type="match status" value="1"/>
</dbReference>